<dbReference type="InterPro" id="IPR035979">
    <property type="entry name" value="RBD_domain_sf"/>
</dbReference>
<feature type="region of interest" description="Disordered" evidence="7">
    <location>
        <begin position="475"/>
        <end position="517"/>
    </location>
</feature>
<feature type="compositionally biased region" description="Low complexity" evidence="7">
    <location>
        <begin position="207"/>
        <end position="226"/>
    </location>
</feature>
<dbReference type="SMART" id="SM00360">
    <property type="entry name" value="RRM"/>
    <property type="match status" value="2"/>
</dbReference>
<dbReference type="EMBL" id="HBGJ01000149">
    <property type="protein sequence ID" value="CAD9241766.1"/>
    <property type="molecule type" value="Transcribed_RNA"/>
</dbReference>
<dbReference type="SUPFAM" id="SSF54928">
    <property type="entry name" value="RNA-binding domain, RBD"/>
    <property type="match status" value="2"/>
</dbReference>
<reference evidence="9" key="1">
    <citation type="submission" date="2021-01" db="EMBL/GenBank/DDBJ databases">
        <authorList>
            <person name="Corre E."/>
            <person name="Pelletier E."/>
            <person name="Niang G."/>
            <person name="Scheremetjew M."/>
            <person name="Finn R."/>
            <person name="Kale V."/>
            <person name="Holt S."/>
            <person name="Cochrane G."/>
            <person name="Meng A."/>
            <person name="Brown T."/>
            <person name="Cohen L."/>
        </authorList>
    </citation>
    <scope>NUCLEOTIDE SEQUENCE</scope>
    <source>
        <strain evidence="9">CCMP2877</strain>
    </source>
</reference>
<accession>A0A7S1XI24</accession>
<evidence type="ECO:0000259" key="8">
    <source>
        <dbReference type="PROSITE" id="PS50102"/>
    </source>
</evidence>
<comment type="similarity">
    <text evidence="1">Belongs to the HTATSF1 family.</text>
</comment>
<dbReference type="InterPro" id="IPR034393">
    <property type="entry name" value="TatSF1-like"/>
</dbReference>
<dbReference type="InterPro" id="IPR012677">
    <property type="entry name" value="Nucleotide-bd_a/b_plait_sf"/>
</dbReference>
<feature type="region of interest" description="Disordered" evidence="7">
    <location>
        <begin position="138"/>
        <end position="173"/>
    </location>
</feature>
<dbReference type="AlphaFoldDB" id="A0A7S1XI24"/>
<name>A0A7S1XI24_9STRA</name>
<feature type="compositionally biased region" description="Basic and acidic residues" evidence="7">
    <location>
        <begin position="490"/>
        <end position="504"/>
    </location>
</feature>
<feature type="compositionally biased region" description="Basic and acidic residues" evidence="7">
    <location>
        <begin position="145"/>
        <end position="163"/>
    </location>
</feature>
<dbReference type="GO" id="GO:0003723">
    <property type="term" value="F:RNA binding"/>
    <property type="evidence" value="ECO:0007669"/>
    <property type="project" value="UniProtKB-UniRule"/>
</dbReference>
<evidence type="ECO:0000256" key="2">
    <source>
        <dbReference type="ARBA" id="ARBA00022664"/>
    </source>
</evidence>
<evidence type="ECO:0000256" key="3">
    <source>
        <dbReference type="ARBA" id="ARBA00022737"/>
    </source>
</evidence>
<gene>
    <name evidence="9" type="ORF">PPAR1163_LOCUS108</name>
</gene>
<evidence type="ECO:0000256" key="5">
    <source>
        <dbReference type="ARBA" id="ARBA00023187"/>
    </source>
</evidence>
<dbReference type="CDD" id="cd12281">
    <property type="entry name" value="RRM1_TatSF1_like"/>
    <property type="match status" value="1"/>
</dbReference>
<dbReference type="Pfam" id="PF00076">
    <property type="entry name" value="RRM_1"/>
    <property type="match status" value="2"/>
</dbReference>
<keyword evidence="2" id="KW-0507">mRNA processing</keyword>
<evidence type="ECO:0000256" key="6">
    <source>
        <dbReference type="PROSITE-ProRule" id="PRU00176"/>
    </source>
</evidence>
<dbReference type="Gene3D" id="3.30.70.330">
    <property type="match status" value="2"/>
</dbReference>
<evidence type="ECO:0000256" key="7">
    <source>
        <dbReference type="SAM" id="MobiDB-lite"/>
    </source>
</evidence>
<proteinExistence type="inferred from homology"/>
<dbReference type="InterPro" id="IPR034392">
    <property type="entry name" value="TatSF1-like_RRM1"/>
</dbReference>
<evidence type="ECO:0000313" key="9">
    <source>
        <dbReference type="EMBL" id="CAD9241766.1"/>
    </source>
</evidence>
<feature type="compositionally biased region" description="Polar residues" evidence="7">
    <location>
        <begin position="185"/>
        <end position="199"/>
    </location>
</feature>
<feature type="region of interest" description="Disordered" evidence="7">
    <location>
        <begin position="185"/>
        <end position="233"/>
    </location>
</feature>
<dbReference type="Pfam" id="PF14237">
    <property type="entry name" value="GYF_2"/>
    <property type="match status" value="2"/>
</dbReference>
<dbReference type="GO" id="GO:0005686">
    <property type="term" value="C:U2 snRNP"/>
    <property type="evidence" value="ECO:0007669"/>
    <property type="project" value="TreeGrafter"/>
</dbReference>
<dbReference type="PANTHER" id="PTHR15608:SF0">
    <property type="entry name" value="HIV TAT-SPECIFIC FACTOR 1"/>
    <property type="match status" value="1"/>
</dbReference>
<dbReference type="InterPro" id="IPR025640">
    <property type="entry name" value="GYF_2"/>
</dbReference>
<sequence>MDAKSWRYVDSNGTTKGPISDAVLRRLLMRNMGILQSTTMVWRQGMDEWKTLYQVEELSELAHSVFGQWHYSTGKVRLGPVSFQKIGELLKNGTVTSATLVWCPHVTKGGWRAVAEVESLQSFLEDVAASNMQELLPGDADAEGADAKPAKKGKGKDSGEGKAKAAATPQDEGLQELFDLADAVKSTSPTPEESRNGGSMSPPPPDAAKAGNGAAANGKGNGNANGAKKKKRKRAWAKTSSWIYVEGLPADITVEELKEHFGKTGVIAMDPRTGGPKIKIYRDADGNPKGDGSVCYASAASVPLAVDVFDGGPIRYGINLKVSVATFEKKEGYENKQPRLTAAQLKVAKAAAKQKLAWNDEDDAGLAMKAMRICVVSNLFDLEDFRSNPNFRDELEREIVSACEPIGPIEKMTLFSKNPKGVVIIKFVTAYAAEEAIRVLHGHMFRGQRKISCIYWDGVTDYTVVDEAQETKRDEDFGKWLEDQSVPEDLAPKTEEDGAGREDDSGLPPELRLQYEE</sequence>
<protein>
    <recommendedName>
        <fullName evidence="8">RRM domain-containing protein</fullName>
    </recommendedName>
</protein>
<keyword evidence="4 6" id="KW-0694">RNA-binding</keyword>
<evidence type="ECO:0000256" key="4">
    <source>
        <dbReference type="ARBA" id="ARBA00022884"/>
    </source>
</evidence>
<dbReference type="GO" id="GO:0000398">
    <property type="term" value="P:mRNA splicing, via spliceosome"/>
    <property type="evidence" value="ECO:0007669"/>
    <property type="project" value="InterPro"/>
</dbReference>
<evidence type="ECO:0000256" key="1">
    <source>
        <dbReference type="ARBA" id="ARBA00007747"/>
    </source>
</evidence>
<dbReference type="PROSITE" id="PS50102">
    <property type="entry name" value="RRM"/>
    <property type="match status" value="1"/>
</dbReference>
<organism evidence="9">
    <name type="scientific">Phaeomonas parva</name>
    <dbReference type="NCBI Taxonomy" id="124430"/>
    <lineage>
        <taxon>Eukaryota</taxon>
        <taxon>Sar</taxon>
        <taxon>Stramenopiles</taxon>
        <taxon>Ochrophyta</taxon>
        <taxon>Pinguiophyceae</taxon>
        <taxon>Pinguiochrysidales</taxon>
        <taxon>Pinguiochrysidaceae</taxon>
        <taxon>Phaeomonas</taxon>
    </lineage>
</organism>
<feature type="domain" description="RRM" evidence="8">
    <location>
        <begin position="241"/>
        <end position="327"/>
    </location>
</feature>
<dbReference type="PANTHER" id="PTHR15608">
    <property type="entry name" value="SPLICING FACTOR U2AF-ASSOCIATED PROTEIN 2"/>
    <property type="match status" value="1"/>
</dbReference>
<keyword evidence="3" id="KW-0677">Repeat</keyword>
<keyword evidence="5" id="KW-0508">mRNA splicing</keyword>
<dbReference type="InterPro" id="IPR000504">
    <property type="entry name" value="RRM_dom"/>
</dbReference>
<dbReference type="GO" id="GO:0005684">
    <property type="term" value="C:U2-type spliceosomal complex"/>
    <property type="evidence" value="ECO:0007669"/>
    <property type="project" value="TreeGrafter"/>
</dbReference>